<evidence type="ECO:0008006" key="6">
    <source>
        <dbReference type="Google" id="ProtNLM"/>
    </source>
</evidence>
<organism evidence="3 4">
    <name type="scientific">Modestobacter marinus</name>
    <dbReference type="NCBI Taxonomy" id="477641"/>
    <lineage>
        <taxon>Bacteria</taxon>
        <taxon>Bacillati</taxon>
        <taxon>Actinomycetota</taxon>
        <taxon>Actinomycetes</taxon>
        <taxon>Geodermatophilales</taxon>
        <taxon>Geodermatophilaceae</taxon>
        <taxon>Modestobacter</taxon>
    </lineage>
</organism>
<sequence length="491" mass="51988">MPRTRSLPLALCASISSLALVAGCGTDSGAAEEEAEASVGPAVPAYVSRPDLTAPDIEITPAAGAPEADGTVVLLGPKSEGAPLSGVLIVDETGEPIWIHPTESRSYDVRVQELDGEQVLTWWQGTSPVVGMGVGEFVVVDDSYREIATITTGGDLDPGQADIHEGRLTPDGTALLTAYVKVPADLTTFGGPEDGWVWDNVVQEVDVDTGEVLLSWRSLDHVPLEATKSELPEDGGTEEAPFDYFHVNSVSEDADGSLLVSARNTWAVYDLDRESGEVLWTLGGEESDFDLGEGVEFAWQHDAERQADGTLTMFDNQSEPDIGPTSRGLRLALDEQAKTATLVTEYLPPDPDRLAGSQGSLEQLPNGNVFIGWGSRPFYSEFAADGTLLWDAALGSGDNYRAYRQEWTATPADPPDAVLADGAVHVSWNGATEVDSWRLVAGDDEASAEAGEPVARSGFETELPVDGDPAYLAVEALDADGQVLGSTVLGD</sequence>
<dbReference type="EMBL" id="JAAMPA010000003">
    <property type="protein sequence ID" value="NIH70160.1"/>
    <property type="molecule type" value="Genomic_DNA"/>
</dbReference>
<evidence type="ECO:0000313" key="4">
    <source>
        <dbReference type="Proteomes" id="UP000552836"/>
    </source>
</evidence>
<dbReference type="InterPro" id="IPR039535">
    <property type="entry name" value="ASST-like"/>
</dbReference>
<evidence type="ECO:0000313" key="2">
    <source>
        <dbReference type="EMBL" id="GGL76499.1"/>
    </source>
</evidence>
<accession>A0A846M6T3</accession>
<dbReference type="Proteomes" id="UP000552836">
    <property type="component" value="Unassembled WGS sequence"/>
</dbReference>
<dbReference type="PROSITE" id="PS51257">
    <property type="entry name" value="PROKAR_LIPOPROTEIN"/>
    <property type="match status" value="1"/>
</dbReference>
<evidence type="ECO:0000313" key="3">
    <source>
        <dbReference type="EMBL" id="NIH70160.1"/>
    </source>
</evidence>
<reference evidence="2" key="1">
    <citation type="journal article" date="2014" name="Int. J. Syst. Evol. Microbiol.">
        <title>Complete genome of a new Firmicutes species belonging to the dominant human colonic microbiota ('Ruminococcus bicirculans') reveals two chromosomes and a selective capacity to utilize plant glucans.</title>
        <authorList>
            <consortium name="NISC Comparative Sequencing Program"/>
            <person name="Wegmann U."/>
            <person name="Louis P."/>
            <person name="Goesmann A."/>
            <person name="Henrissat B."/>
            <person name="Duncan S.H."/>
            <person name="Flint H.J."/>
        </authorList>
    </citation>
    <scope>NUCLEOTIDE SEQUENCE</scope>
    <source>
        <strain evidence="2">CGMCC 4.5581</strain>
    </source>
</reference>
<name>A0A846M6T3_9ACTN</name>
<keyword evidence="5" id="KW-1185">Reference proteome</keyword>
<keyword evidence="1" id="KW-0732">Signal</keyword>
<reference evidence="3 4" key="3">
    <citation type="submission" date="2020-02" db="EMBL/GenBank/DDBJ databases">
        <title>Sequencing the genomes of 1000 actinobacteria strains.</title>
        <authorList>
            <person name="Klenk H.-P."/>
        </authorList>
    </citation>
    <scope>NUCLEOTIDE SEQUENCE [LARGE SCALE GENOMIC DNA]</scope>
    <source>
        <strain evidence="3 4">DSM 45201</strain>
    </source>
</reference>
<gene>
    <name evidence="3" type="ORF">FB380_004658</name>
    <name evidence="2" type="ORF">GCM10011589_35770</name>
</gene>
<dbReference type="PANTHER" id="PTHR35340:SF6">
    <property type="entry name" value="ASST-DOMAIN-CONTAINING PROTEIN"/>
    <property type="match status" value="1"/>
</dbReference>
<evidence type="ECO:0000256" key="1">
    <source>
        <dbReference type="SAM" id="SignalP"/>
    </source>
</evidence>
<protein>
    <recommendedName>
        <fullName evidence="6">Arylsulfotransferase ASST</fullName>
    </recommendedName>
</protein>
<dbReference type="InterPro" id="IPR011044">
    <property type="entry name" value="Quino_amine_DH_bsu"/>
</dbReference>
<dbReference type="PANTHER" id="PTHR35340">
    <property type="entry name" value="PQQ ENZYME REPEAT PROTEIN-RELATED"/>
    <property type="match status" value="1"/>
</dbReference>
<comment type="caution">
    <text evidence="3">The sequence shown here is derived from an EMBL/GenBank/DDBJ whole genome shotgun (WGS) entry which is preliminary data.</text>
</comment>
<dbReference type="InterPro" id="IPR053143">
    <property type="entry name" value="Arylsulfate_ST"/>
</dbReference>
<dbReference type="RefSeq" id="WP_166757661.1">
    <property type="nucleotide sequence ID" value="NZ_BAABJU010000020.1"/>
</dbReference>
<dbReference type="Proteomes" id="UP000648663">
    <property type="component" value="Unassembled WGS sequence"/>
</dbReference>
<evidence type="ECO:0000313" key="5">
    <source>
        <dbReference type="Proteomes" id="UP000648663"/>
    </source>
</evidence>
<dbReference type="SUPFAM" id="SSF50969">
    <property type="entry name" value="YVTN repeat-like/Quinoprotein amine dehydrogenase"/>
    <property type="match status" value="1"/>
</dbReference>
<reference evidence="5" key="2">
    <citation type="journal article" date="2019" name="Int. J. Syst. Evol. Microbiol.">
        <title>The Global Catalogue of Microorganisms (GCM) 10K type strain sequencing project: providing services to taxonomists for standard genome sequencing and annotation.</title>
        <authorList>
            <consortium name="The Broad Institute Genomics Platform"/>
            <consortium name="The Broad Institute Genome Sequencing Center for Infectious Disease"/>
            <person name="Wu L."/>
            <person name="Ma J."/>
        </authorList>
    </citation>
    <scope>NUCLEOTIDE SEQUENCE [LARGE SCALE GENOMIC DNA]</scope>
    <source>
        <strain evidence="5">CGMCC 4.5581</strain>
    </source>
</reference>
<dbReference type="AlphaFoldDB" id="A0A846M6T3"/>
<dbReference type="EMBL" id="BMMI01000006">
    <property type="protein sequence ID" value="GGL76499.1"/>
    <property type="molecule type" value="Genomic_DNA"/>
</dbReference>
<feature type="chain" id="PRO_5039147552" description="Arylsulfotransferase ASST" evidence="1">
    <location>
        <begin position="22"/>
        <end position="491"/>
    </location>
</feature>
<proteinExistence type="predicted"/>
<reference evidence="2" key="4">
    <citation type="submission" date="2024-05" db="EMBL/GenBank/DDBJ databases">
        <authorList>
            <person name="Sun Q."/>
            <person name="Zhou Y."/>
        </authorList>
    </citation>
    <scope>NUCLEOTIDE SEQUENCE</scope>
    <source>
        <strain evidence="2">CGMCC 4.5581</strain>
    </source>
</reference>
<dbReference type="Pfam" id="PF14269">
    <property type="entry name" value="Arylsulfotran_2"/>
    <property type="match status" value="1"/>
</dbReference>
<feature type="signal peptide" evidence="1">
    <location>
        <begin position="1"/>
        <end position="21"/>
    </location>
</feature>